<organism evidence="9 10">
    <name type="scientific">Nocardia cerradoensis</name>
    <dbReference type="NCBI Taxonomy" id="85688"/>
    <lineage>
        <taxon>Bacteria</taxon>
        <taxon>Bacillati</taxon>
        <taxon>Actinomycetota</taxon>
        <taxon>Actinomycetes</taxon>
        <taxon>Mycobacteriales</taxon>
        <taxon>Nocardiaceae</taxon>
        <taxon>Nocardia</taxon>
    </lineage>
</organism>
<dbReference type="Pfam" id="PF02687">
    <property type="entry name" value="FtsX"/>
    <property type="match status" value="1"/>
</dbReference>
<evidence type="ECO:0000256" key="2">
    <source>
        <dbReference type="ARBA" id="ARBA00022448"/>
    </source>
</evidence>
<evidence type="ECO:0000256" key="3">
    <source>
        <dbReference type="ARBA" id="ARBA00022475"/>
    </source>
</evidence>
<dbReference type="PANTHER" id="PTHR43738:SF1">
    <property type="entry name" value="HEMIN TRANSPORT SYSTEM PERMEASE PROTEIN HRTB-RELATED"/>
    <property type="match status" value="1"/>
</dbReference>
<evidence type="ECO:0000313" key="10">
    <source>
        <dbReference type="Proteomes" id="UP000215506"/>
    </source>
</evidence>
<dbReference type="InterPro" id="IPR051125">
    <property type="entry name" value="ABC-4/HrtB_transporter"/>
</dbReference>
<dbReference type="EMBL" id="NGAF01000007">
    <property type="protein sequence ID" value="OXR44055.1"/>
    <property type="molecule type" value="Genomic_DNA"/>
</dbReference>
<keyword evidence="4 7" id="KW-0812">Transmembrane</keyword>
<feature type="transmembrane region" description="Helical" evidence="7">
    <location>
        <begin position="305"/>
        <end position="327"/>
    </location>
</feature>
<dbReference type="RefSeq" id="WP_094025964.1">
    <property type="nucleotide sequence ID" value="NZ_NGAF01000007.1"/>
</dbReference>
<feature type="transmembrane region" description="Helical" evidence="7">
    <location>
        <begin position="259"/>
        <end position="278"/>
    </location>
</feature>
<feature type="transmembrane region" description="Helical" evidence="7">
    <location>
        <begin position="339"/>
        <end position="359"/>
    </location>
</feature>
<evidence type="ECO:0000256" key="5">
    <source>
        <dbReference type="ARBA" id="ARBA00022989"/>
    </source>
</evidence>
<keyword evidence="2" id="KW-0813">Transport</keyword>
<feature type="domain" description="ABC3 transporter permease C-terminal" evidence="8">
    <location>
        <begin position="259"/>
        <end position="366"/>
    </location>
</feature>
<proteinExistence type="predicted"/>
<dbReference type="AlphaFoldDB" id="A0A231H5C8"/>
<evidence type="ECO:0000256" key="4">
    <source>
        <dbReference type="ARBA" id="ARBA00022692"/>
    </source>
</evidence>
<evidence type="ECO:0000259" key="8">
    <source>
        <dbReference type="Pfam" id="PF02687"/>
    </source>
</evidence>
<sequence length="374" mass="38442">MFLALRELWYARVRFGLMGGVVALISILTVMLSGLSSGLVDDGVSGLRALPVDAFAFAHGTKTDSAFTRSTIDTAQVAAWRSEPGVADAAPFGNTLVNAKTGGGVAVDFALFGVDPQSFLAPGPAQGTRLDREDGIVVSATALDKGARLGDTVVIDRLGTTLTIVGVTAGKQTFGHVDVAYVPLRTWQQIHAGAKPGEQVRDQAYREASAVALRARPGTTLDLAAGDAAADTTAMTRTASYDASPGFSAEMATMSLIKVFLYAISALVVGAFFLVWTIQRAGELAVLRAIGAPTRFLLADGLTQAVVVLVGATTVGVLIAVGGSRFIHGMPFTLDPAAIATGAVLLVLLGVLGAAAAIVRVTGIDPLTALGAHR</sequence>
<keyword evidence="6 7" id="KW-0472">Membrane</keyword>
<dbReference type="InterPro" id="IPR003838">
    <property type="entry name" value="ABC3_permease_C"/>
</dbReference>
<dbReference type="GO" id="GO:0005886">
    <property type="term" value="C:plasma membrane"/>
    <property type="evidence" value="ECO:0007669"/>
    <property type="project" value="UniProtKB-SubCell"/>
</dbReference>
<comment type="caution">
    <text evidence="9">The sequence shown here is derived from an EMBL/GenBank/DDBJ whole genome shotgun (WGS) entry which is preliminary data.</text>
</comment>
<keyword evidence="5 7" id="KW-1133">Transmembrane helix</keyword>
<name>A0A231H5C8_9NOCA</name>
<keyword evidence="10" id="KW-1185">Reference proteome</keyword>
<feature type="transmembrane region" description="Helical" evidence="7">
    <location>
        <begin position="15"/>
        <end position="40"/>
    </location>
</feature>
<keyword evidence="3" id="KW-1003">Cell membrane</keyword>
<dbReference type="Proteomes" id="UP000215506">
    <property type="component" value="Unassembled WGS sequence"/>
</dbReference>
<evidence type="ECO:0000256" key="7">
    <source>
        <dbReference type="SAM" id="Phobius"/>
    </source>
</evidence>
<reference evidence="9 10" key="1">
    <citation type="submission" date="2017-07" db="EMBL/GenBank/DDBJ databases">
        <title>First draft Genome Sequence of Nocardia cerradoensis isolated from human infection.</title>
        <authorList>
            <person name="Carrasco G."/>
        </authorList>
    </citation>
    <scope>NUCLEOTIDE SEQUENCE [LARGE SCALE GENOMIC DNA]</scope>
    <source>
        <strain evidence="9 10">CNM20130759</strain>
    </source>
</reference>
<gene>
    <name evidence="9" type="ORF">B7C42_03611</name>
</gene>
<protein>
    <submittedName>
        <fullName evidence="9">Putative ABC transporter permease</fullName>
    </submittedName>
</protein>
<accession>A0A231H5C8</accession>
<dbReference type="PANTHER" id="PTHR43738">
    <property type="entry name" value="ABC TRANSPORTER, MEMBRANE PROTEIN"/>
    <property type="match status" value="1"/>
</dbReference>
<evidence type="ECO:0000313" key="9">
    <source>
        <dbReference type="EMBL" id="OXR44055.1"/>
    </source>
</evidence>
<evidence type="ECO:0000256" key="1">
    <source>
        <dbReference type="ARBA" id="ARBA00004651"/>
    </source>
</evidence>
<evidence type="ECO:0000256" key="6">
    <source>
        <dbReference type="ARBA" id="ARBA00023136"/>
    </source>
</evidence>
<comment type="subcellular location">
    <subcellularLocation>
        <location evidence="1">Cell membrane</location>
        <topology evidence="1">Multi-pass membrane protein</topology>
    </subcellularLocation>
</comment>